<dbReference type="EMBL" id="KJ619461">
    <property type="protein sequence ID" value="AIC37445.1"/>
    <property type="molecule type" value="Genomic_DNA"/>
</dbReference>
<dbReference type="GeneID" id="20832795"/>
<protein>
    <submittedName>
        <fullName evidence="2">NADH dehydrogenase subunit 6</fullName>
    </submittedName>
</protein>
<feature type="transmembrane region" description="Helical" evidence="1">
    <location>
        <begin position="45"/>
        <end position="69"/>
    </location>
</feature>
<keyword evidence="1" id="KW-0472">Membrane</keyword>
<feature type="transmembrane region" description="Helical" evidence="1">
    <location>
        <begin position="143"/>
        <end position="163"/>
    </location>
</feature>
<geneLocation type="mitochondrion" evidence="2"/>
<name>A0A096XMZ2_9HYME</name>
<sequence length="177" mass="21126">MITFIVMTLTLSINLINTHPLIMGFSLMLYSILMSIYINKFSSSFWFSMIIHLIMIGGLMILFLYFISLTANNLIFFSKNFFLSFIMKLIVTNSMLFILNKYFMNMNKVMYFFNPEAFKFNFNFNFIKVNYSQTSYLIFNDSFYLLTFICTLYLLLLMIYVTMMCSKSNFPMRSNFF</sequence>
<reference evidence="2" key="1">
    <citation type="journal article" date="2014" name="Genome Biol. Evol.">
        <title>Evolutionary dynamics of the mitochondrial genome in the evaniomorpha (hymenoptera)?a group with an intermediate rate of gene rearrangement.</title>
        <authorList>
            <person name="Mao M."/>
            <person name="Gibson T."/>
            <person name="Dowton M."/>
        </authorList>
    </citation>
    <scope>NUCLEOTIDE SEQUENCE</scope>
</reference>
<accession>A0A096XMZ2</accession>
<evidence type="ECO:0000256" key="1">
    <source>
        <dbReference type="SAM" id="Phobius"/>
    </source>
</evidence>
<keyword evidence="1" id="KW-0812">Transmembrane</keyword>
<dbReference type="RefSeq" id="YP_009092380.1">
    <property type="nucleotide sequence ID" value="NC_025289.1"/>
</dbReference>
<gene>
    <name evidence="2" type="primary">ND6</name>
</gene>
<feature type="transmembrane region" description="Helical" evidence="1">
    <location>
        <begin position="81"/>
        <end position="103"/>
    </location>
</feature>
<dbReference type="CTD" id="4541"/>
<proteinExistence type="predicted"/>
<organism evidence="2">
    <name type="scientific">Orthogonalys pulchella</name>
    <dbReference type="NCBI Taxonomy" id="32427"/>
    <lineage>
        <taxon>Eukaryota</taxon>
        <taxon>Metazoa</taxon>
        <taxon>Ecdysozoa</taxon>
        <taxon>Arthropoda</taxon>
        <taxon>Hexapoda</taxon>
        <taxon>Insecta</taxon>
        <taxon>Pterygota</taxon>
        <taxon>Neoptera</taxon>
        <taxon>Endopterygota</taxon>
        <taxon>Hymenoptera</taxon>
        <taxon>Apocrita</taxon>
        <taxon>Trigonaloidea</taxon>
        <taxon>Trigonalidae</taxon>
        <taxon>Orthogonalys</taxon>
    </lineage>
</organism>
<keyword evidence="2" id="KW-0496">Mitochondrion</keyword>
<evidence type="ECO:0000313" key="2">
    <source>
        <dbReference type="EMBL" id="AIC37445.1"/>
    </source>
</evidence>
<dbReference type="AlphaFoldDB" id="A0A096XMZ2"/>
<keyword evidence="1" id="KW-1133">Transmembrane helix</keyword>
<feature type="transmembrane region" description="Helical" evidence="1">
    <location>
        <begin position="21"/>
        <end position="39"/>
    </location>
</feature>